<dbReference type="Proteomes" id="UP000057938">
    <property type="component" value="Chromosome"/>
</dbReference>
<name>A0A0M5KY55_9SPHN</name>
<dbReference type="GO" id="GO:0003677">
    <property type="term" value="F:DNA binding"/>
    <property type="evidence" value="ECO:0007669"/>
    <property type="project" value="UniProtKB-UniRule"/>
</dbReference>
<sequence>MFDQIWQEPMGKVAETYGLTGNGLAKICDRLNIPRPSRTHWTRGQDARERRPALPPPPIGLSEAVAIGERQARQSPGMRKRMDSESRRDQILDASASIALEEGLSALTVRRIARDLGISETQVNNCVGGRNDLLSALARREIARQESRRRNRVGRNSDRHTRIVLSTIGYLHEAQQRGPLLQMLLRNPEVKASLREERRAQVETGRAPILRHLTGTGAMSMESARATTAALTGVSLKAGGIVASRRAPLAMVEQLCLTVMMAGVVSDEELMAAGSGQS</sequence>
<keyword evidence="6" id="KW-1185">Reference proteome</keyword>
<feature type="compositionally biased region" description="Basic and acidic residues" evidence="3">
    <location>
        <begin position="43"/>
        <end position="52"/>
    </location>
</feature>
<proteinExistence type="predicted"/>
<dbReference type="STRING" id="361183.AMC99_00470"/>
<evidence type="ECO:0000256" key="1">
    <source>
        <dbReference type="ARBA" id="ARBA00023125"/>
    </source>
</evidence>
<dbReference type="Gene3D" id="1.10.357.10">
    <property type="entry name" value="Tetracycline Repressor, domain 2"/>
    <property type="match status" value="1"/>
</dbReference>
<gene>
    <name evidence="5" type="ORF">AMC99_00470</name>
</gene>
<dbReference type="InterPro" id="IPR001647">
    <property type="entry name" value="HTH_TetR"/>
</dbReference>
<dbReference type="EMBL" id="CP012669">
    <property type="protein sequence ID" value="ALE15781.1"/>
    <property type="molecule type" value="Genomic_DNA"/>
</dbReference>
<feature type="region of interest" description="Disordered" evidence="3">
    <location>
        <begin position="36"/>
        <end position="60"/>
    </location>
</feature>
<keyword evidence="1 2" id="KW-0238">DNA-binding</keyword>
<evidence type="ECO:0000259" key="4">
    <source>
        <dbReference type="PROSITE" id="PS50977"/>
    </source>
</evidence>
<feature type="DNA-binding region" description="H-T-H motif" evidence="2">
    <location>
        <begin position="108"/>
        <end position="127"/>
    </location>
</feature>
<reference evidence="5 6" key="1">
    <citation type="submission" date="2015-09" db="EMBL/GenBank/DDBJ databases">
        <title>Complete genome sequence of a benzo[a]pyrene-degrading bacterium Altererythrobacter epoxidivorans CGMCC 1.7731T.</title>
        <authorList>
            <person name="Li Z."/>
            <person name="Cheng H."/>
            <person name="Huo Y."/>
            <person name="Xu X."/>
        </authorList>
    </citation>
    <scope>NUCLEOTIDE SEQUENCE [LARGE SCALE GENOMIC DNA]</scope>
    <source>
        <strain evidence="5 6">CGMCC 1.7731</strain>
    </source>
</reference>
<accession>A0A0M5KY55</accession>
<evidence type="ECO:0000313" key="5">
    <source>
        <dbReference type="EMBL" id="ALE15781.1"/>
    </source>
</evidence>
<evidence type="ECO:0000256" key="2">
    <source>
        <dbReference type="PROSITE-ProRule" id="PRU00335"/>
    </source>
</evidence>
<dbReference type="PROSITE" id="PS50977">
    <property type="entry name" value="HTH_TETR_2"/>
    <property type="match status" value="1"/>
</dbReference>
<dbReference type="KEGG" id="aep:AMC99_00470"/>
<organism evidence="5 6">
    <name type="scientific">Altererythrobacter epoxidivorans</name>
    <dbReference type="NCBI Taxonomy" id="361183"/>
    <lineage>
        <taxon>Bacteria</taxon>
        <taxon>Pseudomonadati</taxon>
        <taxon>Pseudomonadota</taxon>
        <taxon>Alphaproteobacteria</taxon>
        <taxon>Sphingomonadales</taxon>
        <taxon>Erythrobacteraceae</taxon>
        <taxon>Altererythrobacter</taxon>
    </lineage>
</organism>
<evidence type="ECO:0000313" key="6">
    <source>
        <dbReference type="Proteomes" id="UP000057938"/>
    </source>
</evidence>
<dbReference type="PATRIC" id="fig|361183.4.peg.464"/>
<feature type="domain" description="HTH tetR-type" evidence="4">
    <location>
        <begin position="85"/>
        <end position="145"/>
    </location>
</feature>
<protein>
    <recommendedName>
        <fullName evidence="4">HTH tetR-type domain-containing protein</fullName>
    </recommendedName>
</protein>
<dbReference type="AlphaFoldDB" id="A0A0M5KY55"/>
<dbReference type="SUPFAM" id="SSF46689">
    <property type="entry name" value="Homeodomain-like"/>
    <property type="match status" value="1"/>
</dbReference>
<evidence type="ECO:0000256" key="3">
    <source>
        <dbReference type="SAM" id="MobiDB-lite"/>
    </source>
</evidence>
<dbReference type="InterPro" id="IPR009057">
    <property type="entry name" value="Homeodomain-like_sf"/>
</dbReference>